<dbReference type="SUPFAM" id="SSF53720">
    <property type="entry name" value="ALDH-like"/>
    <property type="match status" value="1"/>
</dbReference>
<dbReference type="FunFam" id="3.40.309.10:FF:000003">
    <property type="entry name" value="Aldehyde dehydrogenase"/>
    <property type="match status" value="1"/>
</dbReference>
<dbReference type="InterPro" id="IPR016163">
    <property type="entry name" value="Ald_DH_C"/>
</dbReference>
<evidence type="ECO:0000256" key="8">
    <source>
        <dbReference type="SAM" id="MobiDB-lite"/>
    </source>
</evidence>
<evidence type="ECO:0000256" key="5">
    <source>
        <dbReference type="PIRSR" id="PIRSR036492-1"/>
    </source>
</evidence>
<evidence type="ECO:0000256" key="2">
    <source>
        <dbReference type="ARBA" id="ARBA00023002"/>
    </source>
</evidence>
<dbReference type="Gene3D" id="3.40.605.10">
    <property type="entry name" value="Aldehyde Dehydrogenase, Chain A, domain 1"/>
    <property type="match status" value="1"/>
</dbReference>
<dbReference type="InterPro" id="IPR029510">
    <property type="entry name" value="Ald_DH_CS_GLU"/>
</dbReference>
<comment type="similarity">
    <text evidence="1 4 7">Belongs to the aldehyde dehydrogenase family.</text>
</comment>
<dbReference type="InterPro" id="IPR016161">
    <property type="entry name" value="Ald_DH/histidinol_DH"/>
</dbReference>
<dbReference type="GO" id="GO:0004029">
    <property type="term" value="F:aldehyde dehydrogenase (NAD+) activity"/>
    <property type="evidence" value="ECO:0007669"/>
    <property type="project" value="TreeGrafter"/>
</dbReference>
<dbReference type="PANTHER" id="PTHR43570">
    <property type="entry name" value="ALDEHYDE DEHYDROGENASE"/>
    <property type="match status" value="1"/>
</dbReference>
<dbReference type="AlphaFoldDB" id="A0A452HJR3"/>
<dbReference type="STRING" id="38772.ENSGAGP00000015152"/>
<sequence>MDTKGDIPGKAPTGSDIGKMDSKAAGMNPYVGLVSSLRAAWLTGKTRAAEHRVSQLEALRRFLDEKKQPILDAMASDMRKPPFEVELSEIVLVKNEVNYALNNLSSWMKDEFVEKNLVTQLDTAFIRKEPYGVVLIIGAWNYPLNLILVPLVGAIAAGNCVIIKPSEICSSTEKILAETLPSYLDNDCFAVVTGGPAETTQLLENKFDYIFFTGSPQVGKIVMAAAAKHLTPLTLELGGKNPCYVADESDLQNVANRLVWGRCFNAGQTCIAPDYVLCSAETQEKLLPALRHAITQFFGPEPRESPDFARIISDKQFQRIRALLGSGRVAIGGQTDERERYIAPTVLADVQPSEPAMQEEIFGPVLPIITVPNVDEAIAFINRRERPLAMYVFASDSKLVHRVLEQTSSGGFGANDTMMQTTLISLPFGGIGNSGLGSYHSKFSFDTFSHHRACLLRSLGLETVNALRYPPYSERKMGLVTSAFEIKRKGTCTLL</sequence>
<dbReference type="InterPro" id="IPR016162">
    <property type="entry name" value="Ald_DH_N"/>
</dbReference>
<feature type="domain" description="Aldehyde dehydrogenase" evidence="9">
    <location>
        <begin position="46"/>
        <end position="450"/>
    </location>
</feature>
<evidence type="ECO:0000313" key="11">
    <source>
        <dbReference type="Proteomes" id="UP000291020"/>
    </source>
</evidence>
<keyword evidence="2 4" id="KW-0560">Oxidoreductase</keyword>
<dbReference type="PROSITE" id="PS00687">
    <property type="entry name" value="ALDEHYDE_DEHYDR_GLU"/>
    <property type="match status" value="1"/>
</dbReference>
<protein>
    <recommendedName>
        <fullName evidence="4">Aldehyde dehydrogenase</fullName>
    </recommendedName>
</protein>
<feature type="active site" evidence="5">
    <location>
        <position position="270"/>
    </location>
</feature>
<organism evidence="10 11">
    <name type="scientific">Gopherus agassizii</name>
    <name type="common">Agassiz's desert tortoise</name>
    <dbReference type="NCBI Taxonomy" id="38772"/>
    <lineage>
        <taxon>Eukaryota</taxon>
        <taxon>Metazoa</taxon>
        <taxon>Chordata</taxon>
        <taxon>Craniata</taxon>
        <taxon>Vertebrata</taxon>
        <taxon>Euteleostomi</taxon>
        <taxon>Archelosauria</taxon>
        <taxon>Testudinata</taxon>
        <taxon>Testudines</taxon>
        <taxon>Cryptodira</taxon>
        <taxon>Durocryptodira</taxon>
        <taxon>Testudinoidea</taxon>
        <taxon>Testudinidae</taxon>
        <taxon>Gopherus</taxon>
    </lineage>
</organism>
<evidence type="ECO:0000256" key="4">
    <source>
        <dbReference type="PIRNR" id="PIRNR036492"/>
    </source>
</evidence>
<dbReference type="GO" id="GO:0005737">
    <property type="term" value="C:cytoplasm"/>
    <property type="evidence" value="ECO:0007669"/>
    <property type="project" value="TreeGrafter"/>
</dbReference>
<dbReference type="FunFam" id="3.40.605.10:FF:000004">
    <property type="entry name" value="Aldehyde dehydrogenase"/>
    <property type="match status" value="1"/>
</dbReference>
<feature type="active site" evidence="5 6">
    <location>
        <position position="236"/>
    </location>
</feature>
<evidence type="ECO:0000256" key="1">
    <source>
        <dbReference type="ARBA" id="ARBA00009986"/>
    </source>
</evidence>
<dbReference type="InterPro" id="IPR015590">
    <property type="entry name" value="Aldehyde_DH_dom"/>
</dbReference>
<name>A0A452HJR3_9SAUR</name>
<feature type="region of interest" description="Disordered" evidence="8">
    <location>
        <begin position="1"/>
        <end position="21"/>
    </location>
</feature>
<evidence type="ECO:0000256" key="7">
    <source>
        <dbReference type="RuleBase" id="RU003345"/>
    </source>
</evidence>
<dbReference type="Pfam" id="PF00171">
    <property type="entry name" value="Aldedh"/>
    <property type="match status" value="1"/>
</dbReference>
<reference evidence="10" key="2">
    <citation type="submission" date="2025-08" db="UniProtKB">
        <authorList>
            <consortium name="Ensembl"/>
        </authorList>
    </citation>
    <scope>IDENTIFICATION</scope>
</reference>
<keyword evidence="11" id="KW-1185">Reference proteome</keyword>
<reference evidence="10" key="3">
    <citation type="submission" date="2025-09" db="UniProtKB">
        <authorList>
            <consortium name="Ensembl"/>
        </authorList>
    </citation>
    <scope>IDENTIFICATION</scope>
</reference>
<dbReference type="PIRSF" id="PIRSF036492">
    <property type="entry name" value="ALDH"/>
    <property type="match status" value="1"/>
</dbReference>
<dbReference type="PANTHER" id="PTHR43570:SF2">
    <property type="entry name" value="ALDEHYDE DEHYDROGENASE FAMILY 3 MEMBER B1"/>
    <property type="match status" value="1"/>
</dbReference>
<dbReference type="CDD" id="cd07132">
    <property type="entry name" value="ALDH_F3AB"/>
    <property type="match status" value="1"/>
</dbReference>
<reference evidence="11" key="1">
    <citation type="journal article" date="2017" name="PLoS ONE">
        <title>The Agassiz's desert tortoise genome provides a resource for the conservation of a threatened species.</title>
        <authorList>
            <person name="Tollis M."/>
            <person name="DeNardo D.F."/>
            <person name="Cornelius J.A."/>
            <person name="Dolby G.A."/>
            <person name="Edwards T."/>
            <person name="Henen B.T."/>
            <person name="Karl A.E."/>
            <person name="Murphy R.W."/>
            <person name="Kusumi K."/>
        </authorList>
    </citation>
    <scope>NUCLEOTIDE SEQUENCE [LARGE SCALE GENOMIC DNA]</scope>
</reference>
<dbReference type="InterPro" id="IPR012394">
    <property type="entry name" value="Aldehyde_DH_NAD(P)"/>
</dbReference>
<evidence type="ECO:0000256" key="3">
    <source>
        <dbReference type="ARBA" id="ARBA00023027"/>
    </source>
</evidence>
<dbReference type="GO" id="GO:0004028">
    <property type="term" value="F:3-chloroallyl aldehyde dehydrogenase activity"/>
    <property type="evidence" value="ECO:0007669"/>
    <property type="project" value="TreeGrafter"/>
</dbReference>
<accession>A0A452HJR3</accession>
<proteinExistence type="inferred from homology"/>
<dbReference type="GO" id="GO:0006081">
    <property type="term" value="P:aldehyde metabolic process"/>
    <property type="evidence" value="ECO:0007669"/>
    <property type="project" value="InterPro"/>
</dbReference>
<evidence type="ECO:0000313" key="10">
    <source>
        <dbReference type="Ensembl" id="ENSGAGP00000015152.1"/>
    </source>
</evidence>
<dbReference type="Proteomes" id="UP000291020">
    <property type="component" value="Unassembled WGS sequence"/>
</dbReference>
<evidence type="ECO:0000259" key="9">
    <source>
        <dbReference type="Pfam" id="PF00171"/>
    </source>
</evidence>
<dbReference type="Gene3D" id="3.40.309.10">
    <property type="entry name" value="Aldehyde Dehydrogenase, Chain A, domain 2"/>
    <property type="match status" value="1"/>
</dbReference>
<dbReference type="Ensembl" id="ENSGAGT00000017309.1">
    <property type="protein sequence ID" value="ENSGAGP00000015152.1"/>
    <property type="gene ID" value="ENSGAGG00000011444.1"/>
</dbReference>
<keyword evidence="3" id="KW-0520">NAD</keyword>
<evidence type="ECO:0000256" key="6">
    <source>
        <dbReference type="PROSITE-ProRule" id="PRU10007"/>
    </source>
</evidence>